<dbReference type="Proteomes" id="UP000422569">
    <property type="component" value="Chromosome"/>
</dbReference>
<dbReference type="RefSeq" id="WP_016919601.1">
    <property type="nucleotide sequence ID" value="NZ_CP044331.1"/>
</dbReference>
<evidence type="ECO:0000313" key="3">
    <source>
        <dbReference type="Proteomes" id="UP000422569"/>
    </source>
</evidence>
<sequence length="72" mass="8032">MRQLFLIPLFSALLLYPAMAQGTSKQRAACEKDSHRLCASAEPDALAVENCLKEHIKSLSPACRRQFSGKKR</sequence>
<keyword evidence="3" id="KW-1185">Reference proteome</keyword>
<dbReference type="EMBL" id="CP044331">
    <property type="protein sequence ID" value="QGM96823.1"/>
    <property type="molecule type" value="Genomic_DNA"/>
</dbReference>
<dbReference type="AlphaFoldDB" id="A0A6B8M656"/>
<evidence type="ECO:0000256" key="1">
    <source>
        <dbReference type="SAM" id="SignalP"/>
    </source>
</evidence>
<name>A0A6B8M656_9HYPH</name>
<reference evidence="2 3" key="1">
    <citation type="submission" date="2019-09" db="EMBL/GenBank/DDBJ databases">
        <title>Isolation and complete genome sequencing of Methylocystis species.</title>
        <authorList>
            <person name="Rumah B.L."/>
            <person name="Stead C.E."/>
            <person name="Stevens B.C."/>
            <person name="Minton N.P."/>
            <person name="Grosse-Honebrink A."/>
            <person name="Zhang Y."/>
        </authorList>
    </citation>
    <scope>NUCLEOTIDE SEQUENCE [LARGE SCALE GENOMIC DNA]</scope>
    <source>
        <strain evidence="2 3">BRCS2</strain>
    </source>
</reference>
<dbReference type="KEGG" id="mpar:F7D14_04585"/>
<evidence type="ECO:0000313" key="2">
    <source>
        <dbReference type="EMBL" id="QGM96823.1"/>
    </source>
</evidence>
<protein>
    <recommendedName>
        <fullName evidence="4">Cysteine rich repeat protein</fullName>
    </recommendedName>
</protein>
<feature type="signal peptide" evidence="1">
    <location>
        <begin position="1"/>
        <end position="20"/>
    </location>
</feature>
<gene>
    <name evidence="2" type="ORF">F7D14_04585</name>
</gene>
<organism evidence="2 3">
    <name type="scientific">Methylocystis parvus</name>
    <dbReference type="NCBI Taxonomy" id="134"/>
    <lineage>
        <taxon>Bacteria</taxon>
        <taxon>Pseudomonadati</taxon>
        <taxon>Pseudomonadota</taxon>
        <taxon>Alphaproteobacteria</taxon>
        <taxon>Hyphomicrobiales</taxon>
        <taxon>Methylocystaceae</taxon>
        <taxon>Methylocystis</taxon>
    </lineage>
</organism>
<keyword evidence="1" id="KW-0732">Signal</keyword>
<feature type="chain" id="PRO_5025468291" description="Cysteine rich repeat protein" evidence="1">
    <location>
        <begin position="21"/>
        <end position="72"/>
    </location>
</feature>
<accession>A0A6B8M656</accession>
<evidence type="ECO:0008006" key="4">
    <source>
        <dbReference type="Google" id="ProtNLM"/>
    </source>
</evidence>
<proteinExistence type="predicted"/>